<keyword evidence="1" id="KW-0147">Chitin-binding</keyword>
<organism evidence="8 9">
    <name type="scientific">Daphnia pulex</name>
    <name type="common">Water flea</name>
    <dbReference type="NCBI Taxonomy" id="6669"/>
    <lineage>
        <taxon>Eukaryota</taxon>
        <taxon>Metazoa</taxon>
        <taxon>Ecdysozoa</taxon>
        <taxon>Arthropoda</taxon>
        <taxon>Crustacea</taxon>
        <taxon>Branchiopoda</taxon>
        <taxon>Diplostraca</taxon>
        <taxon>Cladocera</taxon>
        <taxon>Anomopoda</taxon>
        <taxon>Daphniidae</taxon>
        <taxon>Daphnia</taxon>
    </lineage>
</organism>
<feature type="chain" id="PRO_5003241554" description="Chitin-binding type-2 domain-containing protein" evidence="6">
    <location>
        <begin position="22"/>
        <end position="168"/>
    </location>
</feature>
<evidence type="ECO:0000259" key="7">
    <source>
        <dbReference type="PROSITE" id="PS50940"/>
    </source>
</evidence>
<sequence length="168" mass="19164">MFLRCLSVILITVAFLIRLQATAMDSQETDGRVSVCPADGVYPNYYNCSTFITCSNGIQYVMACPEGLIWNVDTNACDWPYNTECVAYPRNINLGKRIEIDCWVVESLYINKHLLSGSKSSFWIKKSKNKQNVPPVVYFKKYNCNFVSRCGPIPRNPIAYLMLCNFNL</sequence>
<evidence type="ECO:0000256" key="2">
    <source>
        <dbReference type="ARBA" id="ARBA00022729"/>
    </source>
</evidence>
<dbReference type="SMART" id="SM00494">
    <property type="entry name" value="ChtBD2"/>
    <property type="match status" value="1"/>
</dbReference>
<keyword evidence="2 6" id="KW-0732">Signal</keyword>
<keyword evidence="3" id="KW-0677">Repeat</keyword>
<dbReference type="KEGG" id="dpx:DAPPUDRAFT_306742"/>
<dbReference type="Gene3D" id="2.170.140.10">
    <property type="entry name" value="Chitin binding domain"/>
    <property type="match status" value="1"/>
</dbReference>
<evidence type="ECO:0000256" key="5">
    <source>
        <dbReference type="ARBA" id="ARBA00023180"/>
    </source>
</evidence>
<dbReference type="SUPFAM" id="SSF57625">
    <property type="entry name" value="Invertebrate chitin-binding proteins"/>
    <property type="match status" value="1"/>
</dbReference>
<dbReference type="PhylomeDB" id="E9GYD6"/>
<dbReference type="PROSITE" id="PS50940">
    <property type="entry name" value="CHIT_BIND_II"/>
    <property type="match status" value="1"/>
</dbReference>
<dbReference type="OrthoDB" id="6342337at2759"/>
<evidence type="ECO:0000256" key="3">
    <source>
        <dbReference type="ARBA" id="ARBA00022737"/>
    </source>
</evidence>
<dbReference type="InterPro" id="IPR051940">
    <property type="entry name" value="Chitin_bind-dev_reg"/>
</dbReference>
<dbReference type="GO" id="GO:0008061">
    <property type="term" value="F:chitin binding"/>
    <property type="evidence" value="ECO:0007669"/>
    <property type="project" value="UniProtKB-KW"/>
</dbReference>
<feature type="signal peptide" evidence="6">
    <location>
        <begin position="1"/>
        <end position="21"/>
    </location>
</feature>
<dbReference type="Proteomes" id="UP000000305">
    <property type="component" value="Unassembled WGS sequence"/>
</dbReference>
<feature type="domain" description="Chitin-binding type-2" evidence="7">
    <location>
        <begin position="33"/>
        <end position="87"/>
    </location>
</feature>
<dbReference type="InParanoid" id="E9GYD6"/>
<dbReference type="GO" id="GO:0005576">
    <property type="term" value="C:extracellular region"/>
    <property type="evidence" value="ECO:0007669"/>
    <property type="project" value="InterPro"/>
</dbReference>
<keyword evidence="9" id="KW-1185">Reference proteome</keyword>
<keyword evidence="4" id="KW-1015">Disulfide bond</keyword>
<name>E9GYD6_DAPPU</name>
<evidence type="ECO:0000256" key="1">
    <source>
        <dbReference type="ARBA" id="ARBA00022669"/>
    </source>
</evidence>
<proteinExistence type="predicted"/>
<reference evidence="8 9" key="1">
    <citation type="journal article" date="2011" name="Science">
        <title>The ecoresponsive genome of Daphnia pulex.</title>
        <authorList>
            <person name="Colbourne J.K."/>
            <person name="Pfrender M.E."/>
            <person name="Gilbert D."/>
            <person name="Thomas W.K."/>
            <person name="Tucker A."/>
            <person name="Oakley T.H."/>
            <person name="Tokishita S."/>
            <person name="Aerts A."/>
            <person name="Arnold G.J."/>
            <person name="Basu M.K."/>
            <person name="Bauer D.J."/>
            <person name="Caceres C.E."/>
            <person name="Carmel L."/>
            <person name="Casola C."/>
            <person name="Choi J.H."/>
            <person name="Detter J.C."/>
            <person name="Dong Q."/>
            <person name="Dusheyko S."/>
            <person name="Eads B.D."/>
            <person name="Frohlich T."/>
            <person name="Geiler-Samerotte K.A."/>
            <person name="Gerlach D."/>
            <person name="Hatcher P."/>
            <person name="Jogdeo S."/>
            <person name="Krijgsveld J."/>
            <person name="Kriventseva E.V."/>
            <person name="Kultz D."/>
            <person name="Laforsch C."/>
            <person name="Lindquist E."/>
            <person name="Lopez J."/>
            <person name="Manak J.R."/>
            <person name="Muller J."/>
            <person name="Pangilinan J."/>
            <person name="Patwardhan R.P."/>
            <person name="Pitluck S."/>
            <person name="Pritham E.J."/>
            <person name="Rechtsteiner A."/>
            <person name="Rho M."/>
            <person name="Rogozin I.B."/>
            <person name="Sakarya O."/>
            <person name="Salamov A."/>
            <person name="Schaack S."/>
            <person name="Shapiro H."/>
            <person name="Shiga Y."/>
            <person name="Skalitzky C."/>
            <person name="Smith Z."/>
            <person name="Souvorov A."/>
            <person name="Sung W."/>
            <person name="Tang Z."/>
            <person name="Tsuchiya D."/>
            <person name="Tu H."/>
            <person name="Vos H."/>
            <person name="Wang M."/>
            <person name="Wolf Y.I."/>
            <person name="Yamagata H."/>
            <person name="Yamada T."/>
            <person name="Ye Y."/>
            <person name="Shaw J.R."/>
            <person name="Andrews J."/>
            <person name="Crease T.J."/>
            <person name="Tang H."/>
            <person name="Lucas S.M."/>
            <person name="Robertson H.M."/>
            <person name="Bork P."/>
            <person name="Koonin E.V."/>
            <person name="Zdobnov E.M."/>
            <person name="Grigoriev I.V."/>
            <person name="Lynch M."/>
            <person name="Boore J.L."/>
        </authorList>
    </citation>
    <scope>NUCLEOTIDE SEQUENCE [LARGE SCALE GENOMIC DNA]</scope>
</reference>
<gene>
    <name evidence="8" type="ORF">DAPPUDRAFT_306742</name>
</gene>
<dbReference type="AlphaFoldDB" id="E9GYD6"/>
<keyword evidence="5" id="KW-0325">Glycoprotein</keyword>
<evidence type="ECO:0000256" key="6">
    <source>
        <dbReference type="SAM" id="SignalP"/>
    </source>
</evidence>
<protein>
    <recommendedName>
        <fullName evidence="7">Chitin-binding type-2 domain-containing protein</fullName>
    </recommendedName>
</protein>
<dbReference type="PANTHER" id="PTHR23301:SF0">
    <property type="entry name" value="CHITIN-BINDING TYPE-2 DOMAIN-CONTAINING PROTEIN-RELATED"/>
    <property type="match status" value="1"/>
</dbReference>
<evidence type="ECO:0000313" key="8">
    <source>
        <dbReference type="EMBL" id="EFX75495.1"/>
    </source>
</evidence>
<evidence type="ECO:0000313" key="9">
    <source>
        <dbReference type="Proteomes" id="UP000000305"/>
    </source>
</evidence>
<dbReference type="InterPro" id="IPR036508">
    <property type="entry name" value="Chitin-bd_dom_sf"/>
</dbReference>
<dbReference type="PANTHER" id="PTHR23301">
    <property type="entry name" value="CHITIN BINDING PERITROPHIN-A"/>
    <property type="match status" value="1"/>
</dbReference>
<dbReference type="EMBL" id="GL732575">
    <property type="protein sequence ID" value="EFX75495.1"/>
    <property type="molecule type" value="Genomic_DNA"/>
</dbReference>
<evidence type="ECO:0000256" key="4">
    <source>
        <dbReference type="ARBA" id="ARBA00023157"/>
    </source>
</evidence>
<accession>E9GYD6</accession>
<dbReference type="Pfam" id="PF01607">
    <property type="entry name" value="CBM_14"/>
    <property type="match status" value="1"/>
</dbReference>
<dbReference type="InterPro" id="IPR002557">
    <property type="entry name" value="Chitin-bd_dom"/>
</dbReference>
<dbReference type="HOGENOM" id="CLU_1588185_0_0_1"/>